<evidence type="ECO:0000256" key="1">
    <source>
        <dbReference type="ARBA" id="ARBA00022553"/>
    </source>
</evidence>
<protein>
    <submittedName>
        <fullName evidence="4">Response regulator receiver domain-containing protein</fullName>
    </submittedName>
</protein>
<dbReference type="Pfam" id="PF00072">
    <property type="entry name" value="Response_reg"/>
    <property type="match status" value="1"/>
</dbReference>
<evidence type="ECO:0000256" key="2">
    <source>
        <dbReference type="PROSITE-ProRule" id="PRU00169"/>
    </source>
</evidence>
<dbReference type="InterPro" id="IPR050595">
    <property type="entry name" value="Bact_response_regulator"/>
</dbReference>
<dbReference type="Gene3D" id="3.40.50.2300">
    <property type="match status" value="1"/>
</dbReference>
<evidence type="ECO:0000259" key="3">
    <source>
        <dbReference type="PROSITE" id="PS50110"/>
    </source>
</evidence>
<feature type="modified residue" description="4-aspartylphosphate" evidence="2">
    <location>
        <position position="56"/>
    </location>
</feature>
<dbReference type="RefSeq" id="WP_025048511.1">
    <property type="nucleotide sequence ID" value="NZ_QBKU01000014.1"/>
</dbReference>
<dbReference type="EMBL" id="QBKU01000014">
    <property type="protein sequence ID" value="PTX65102.1"/>
    <property type="molecule type" value="Genomic_DNA"/>
</dbReference>
<feature type="domain" description="Response regulatory" evidence="3">
    <location>
        <begin position="6"/>
        <end position="123"/>
    </location>
</feature>
<dbReference type="InterPro" id="IPR011006">
    <property type="entry name" value="CheY-like_superfamily"/>
</dbReference>
<accession>A0A2T6C9V8</accession>
<organism evidence="4 5">
    <name type="scientific">Sulfitobacter mediterraneus</name>
    <dbReference type="NCBI Taxonomy" id="83219"/>
    <lineage>
        <taxon>Bacteria</taxon>
        <taxon>Pseudomonadati</taxon>
        <taxon>Pseudomonadota</taxon>
        <taxon>Alphaproteobacteria</taxon>
        <taxon>Rhodobacterales</taxon>
        <taxon>Roseobacteraceae</taxon>
        <taxon>Sulfitobacter</taxon>
    </lineage>
</organism>
<proteinExistence type="predicted"/>
<dbReference type="SUPFAM" id="SSF52172">
    <property type="entry name" value="CheY-like"/>
    <property type="match status" value="1"/>
</dbReference>
<dbReference type="OrthoDB" id="9800897at2"/>
<dbReference type="PANTHER" id="PTHR44591">
    <property type="entry name" value="STRESS RESPONSE REGULATOR PROTEIN 1"/>
    <property type="match status" value="1"/>
</dbReference>
<dbReference type="SMART" id="SM00448">
    <property type="entry name" value="REC"/>
    <property type="match status" value="1"/>
</dbReference>
<dbReference type="PROSITE" id="PS50110">
    <property type="entry name" value="RESPONSE_REGULATORY"/>
    <property type="match status" value="1"/>
</dbReference>
<dbReference type="InterPro" id="IPR001789">
    <property type="entry name" value="Sig_transdc_resp-reg_receiver"/>
</dbReference>
<name>A0A2T6C9V8_9RHOB</name>
<dbReference type="AlphaFoldDB" id="A0A2T6C9V8"/>
<evidence type="ECO:0000313" key="5">
    <source>
        <dbReference type="Proteomes" id="UP000244092"/>
    </source>
</evidence>
<dbReference type="PANTHER" id="PTHR44591:SF3">
    <property type="entry name" value="RESPONSE REGULATORY DOMAIN-CONTAINING PROTEIN"/>
    <property type="match status" value="1"/>
</dbReference>
<comment type="caution">
    <text evidence="4">The sequence shown here is derived from an EMBL/GenBank/DDBJ whole genome shotgun (WGS) entry which is preliminary data.</text>
</comment>
<sequence>MAELKKILHVEDDAEILQITGMALSLVGDFDIMQVDRGDKALAVIEEFQPQLILSDVQMPGLTGPETLVEIRKMAGFENVPCIYLTARLMDGGEGLIVHPADLDVIGKPFDPMTLADQINEIWATKYEAAA</sequence>
<gene>
    <name evidence="4" type="ORF">C8N31_11420</name>
</gene>
<dbReference type="GO" id="GO:0000160">
    <property type="term" value="P:phosphorelay signal transduction system"/>
    <property type="evidence" value="ECO:0007669"/>
    <property type="project" value="InterPro"/>
</dbReference>
<reference evidence="4 5" key="1">
    <citation type="submission" date="2018-04" db="EMBL/GenBank/DDBJ databases">
        <title>Genomic Encyclopedia of Archaeal and Bacterial Type Strains, Phase II (KMG-II): from individual species to whole genera.</title>
        <authorList>
            <person name="Goeker M."/>
        </authorList>
    </citation>
    <scope>NUCLEOTIDE SEQUENCE [LARGE SCALE GENOMIC DNA]</scope>
    <source>
        <strain evidence="4 5">DSM 12244</strain>
    </source>
</reference>
<keyword evidence="1 2" id="KW-0597">Phosphoprotein</keyword>
<evidence type="ECO:0000313" key="4">
    <source>
        <dbReference type="EMBL" id="PTX65102.1"/>
    </source>
</evidence>
<dbReference type="Proteomes" id="UP000244092">
    <property type="component" value="Unassembled WGS sequence"/>
</dbReference>